<comment type="caution">
    <text evidence="3">The sequence shown here is derived from an EMBL/GenBank/DDBJ whole genome shotgun (WGS) entry which is preliminary data.</text>
</comment>
<dbReference type="SFLD" id="SFLDS00019">
    <property type="entry name" value="Glutathione_Transferase_(cytos"/>
    <property type="match status" value="1"/>
</dbReference>
<dbReference type="SUPFAM" id="SSF47616">
    <property type="entry name" value="GST C-terminal domain-like"/>
    <property type="match status" value="1"/>
</dbReference>
<dbReference type="SFLD" id="SFLDG01205">
    <property type="entry name" value="AMPS.1"/>
    <property type="match status" value="1"/>
</dbReference>
<reference evidence="3 4" key="1">
    <citation type="submission" date="2019-07" db="EMBL/GenBank/DDBJ databases">
        <title>Genomics analysis of Aphanomyces spp. identifies a new class of oomycete effector associated with host adaptation.</title>
        <authorList>
            <person name="Gaulin E."/>
        </authorList>
    </citation>
    <scope>NUCLEOTIDE SEQUENCE [LARGE SCALE GENOMIC DNA]</scope>
    <source>
        <strain evidence="3 4">ATCC 201684</strain>
    </source>
</reference>
<dbReference type="InterPro" id="IPR004045">
    <property type="entry name" value="Glutathione_S-Trfase_N"/>
</dbReference>
<name>A0A6G0WDQ8_9STRA</name>
<keyword evidence="4" id="KW-1185">Reference proteome</keyword>
<gene>
    <name evidence="3" type="ORF">Ae201684_016089</name>
</gene>
<evidence type="ECO:0000313" key="3">
    <source>
        <dbReference type="EMBL" id="KAF0725448.1"/>
    </source>
</evidence>
<evidence type="ECO:0000259" key="1">
    <source>
        <dbReference type="PROSITE" id="PS50404"/>
    </source>
</evidence>
<dbReference type="InterPro" id="IPR036282">
    <property type="entry name" value="Glutathione-S-Trfase_C_sf"/>
</dbReference>
<dbReference type="EMBL" id="VJMJ01000242">
    <property type="protein sequence ID" value="KAF0725448.1"/>
    <property type="molecule type" value="Genomic_DNA"/>
</dbReference>
<sequence>MALPSIKLTYFDFEVLAEPTRLAFTLGEIPFQDERIDGGAWAALKPSMPYQTLPILTVDGQVLGQSKAIARYAAKLAGLYPLDNHVDACLVDEVGDFFQDILHAIIPTLFETDAAKKEIMETQLLDETLPAMFAMLEARVASMPSNDPWYLSKMTVADLYIYTIVTVFKVSQFQEVKIPTDICSKYSRVMEIYDAVANHPKVAAWNLAHKKSI</sequence>
<dbReference type="AlphaFoldDB" id="A0A6G0WDQ8"/>
<dbReference type="Gene3D" id="3.40.30.10">
    <property type="entry name" value="Glutaredoxin"/>
    <property type="match status" value="1"/>
</dbReference>
<dbReference type="CDD" id="cd03039">
    <property type="entry name" value="GST_N_Sigma_like"/>
    <property type="match status" value="1"/>
</dbReference>
<dbReference type="InterPro" id="IPR040079">
    <property type="entry name" value="Glutathione_S-Trfase"/>
</dbReference>
<dbReference type="PANTHER" id="PTHR11571">
    <property type="entry name" value="GLUTATHIONE S-TRANSFERASE"/>
    <property type="match status" value="1"/>
</dbReference>
<accession>A0A6G0WDQ8</accession>
<dbReference type="InterPro" id="IPR010987">
    <property type="entry name" value="Glutathione-S-Trfase_C-like"/>
</dbReference>
<feature type="domain" description="GST C-terminal" evidence="2">
    <location>
        <begin position="84"/>
        <end position="213"/>
    </location>
</feature>
<dbReference type="GO" id="GO:0004364">
    <property type="term" value="F:glutathione transferase activity"/>
    <property type="evidence" value="ECO:0007669"/>
    <property type="project" value="TreeGrafter"/>
</dbReference>
<evidence type="ECO:0000313" key="4">
    <source>
        <dbReference type="Proteomes" id="UP000481153"/>
    </source>
</evidence>
<dbReference type="InterPro" id="IPR004046">
    <property type="entry name" value="GST_C"/>
</dbReference>
<evidence type="ECO:0000259" key="2">
    <source>
        <dbReference type="PROSITE" id="PS50405"/>
    </source>
</evidence>
<proteinExistence type="predicted"/>
<dbReference type="PROSITE" id="PS50405">
    <property type="entry name" value="GST_CTER"/>
    <property type="match status" value="1"/>
</dbReference>
<dbReference type="PANTHER" id="PTHR11571:SF252">
    <property type="entry name" value="GLUTATHIONE S-TRANSFERASE"/>
    <property type="match status" value="1"/>
</dbReference>
<dbReference type="GO" id="GO:0006749">
    <property type="term" value="P:glutathione metabolic process"/>
    <property type="evidence" value="ECO:0007669"/>
    <property type="project" value="TreeGrafter"/>
</dbReference>
<protein>
    <recommendedName>
        <fullName evidence="5">GST N-terminal domain-containing protein</fullName>
    </recommendedName>
</protein>
<dbReference type="InterPro" id="IPR036249">
    <property type="entry name" value="Thioredoxin-like_sf"/>
</dbReference>
<dbReference type="Gene3D" id="1.20.1050.10">
    <property type="match status" value="1"/>
</dbReference>
<dbReference type="VEuPathDB" id="FungiDB:AeMF1_013145"/>
<organism evidence="3 4">
    <name type="scientific">Aphanomyces euteiches</name>
    <dbReference type="NCBI Taxonomy" id="100861"/>
    <lineage>
        <taxon>Eukaryota</taxon>
        <taxon>Sar</taxon>
        <taxon>Stramenopiles</taxon>
        <taxon>Oomycota</taxon>
        <taxon>Saprolegniomycetes</taxon>
        <taxon>Saprolegniales</taxon>
        <taxon>Verrucalvaceae</taxon>
        <taxon>Aphanomyces</taxon>
    </lineage>
</organism>
<feature type="domain" description="GST N-terminal" evidence="1">
    <location>
        <begin position="4"/>
        <end position="81"/>
    </location>
</feature>
<dbReference type="InterPro" id="IPR050213">
    <property type="entry name" value="GST_superfamily"/>
</dbReference>
<dbReference type="Pfam" id="PF14497">
    <property type="entry name" value="GST_C_3"/>
    <property type="match status" value="1"/>
</dbReference>
<dbReference type="PROSITE" id="PS50404">
    <property type="entry name" value="GST_NTER"/>
    <property type="match status" value="1"/>
</dbReference>
<evidence type="ECO:0008006" key="5">
    <source>
        <dbReference type="Google" id="ProtNLM"/>
    </source>
</evidence>
<dbReference type="SUPFAM" id="SSF52833">
    <property type="entry name" value="Thioredoxin-like"/>
    <property type="match status" value="1"/>
</dbReference>
<dbReference type="SFLD" id="SFLDG00363">
    <property type="entry name" value="AMPS_(cytGST):_Alpha-__Mu-__Pi"/>
    <property type="match status" value="1"/>
</dbReference>
<dbReference type="Proteomes" id="UP000481153">
    <property type="component" value="Unassembled WGS sequence"/>
</dbReference>